<feature type="region of interest" description="Disordered" evidence="3">
    <location>
        <begin position="1"/>
        <end position="42"/>
    </location>
</feature>
<comment type="caution">
    <text evidence="6">The sequence shown here is derived from an EMBL/GenBank/DDBJ whole genome shotgun (WGS) entry which is preliminary data.</text>
</comment>
<evidence type="ECO:0000256" key="2">
    <source>
        <dbReference type="ARBA" id="ARBA00023006"/>
    </source>
</evidence>
<keyword evidence="2" id="KW-0072">Autophagy</keyword>
<dbReference type="GO" id="GO:0097352">
    <property type="term" value="P:autophagosome maturation"/>
    <property type="evidence" value="ECO:0007669"/>
    <property type="project" value="TreeGrafter"/>
</dbReference>
<evidence type="ECO:0000259" key="5">
    <source>
        <dbReference type="Pfam" id="PF26573"/>
    </source>
</evidence>
<feature type="region of interest" description="Disordered" evidence="3">
    <location>
        <begin position="299"/>
        <end position="339"/>
    </location>
</feature>
<dbReference type="Pfam" id="PF26573">
    <property type="entry name" value="TPR_Epg5_2"/>
    <property type="match status" value="1"/>
</dbReference>
<evidence type="ECO:0000313" key="7">
    <source>
        <dbReference type="Proteomes" id="UP000794436"/>
    </source>
</evidence>
<dbReference type="InterPro" id="IPR058750">
    <property type="entry name" value="TPR_Epg5"/>
</dbReference>
<dbReference type="PANTHER" id="PTHR31139">
    <property type="entry name" value="ECTOPIC P GRANULES PROTEIN 5 HOMOLOG"/>
    <property type="match status" value="1"/>
</dbReference>
<feature type="compositionally biased region" description="Basic and acidic residues" evidence="3">
    <location>
        <begin position="2094"/>
        <end position="2103"/>
    </location>
</feature>
<feature type="region of interest" description="Disordered" evidence="3">
    <location>
        <begin position="2076"/>
        <end position="2103"/>
    </location>
</feature>
<evidence type="ECO:0000313" key="6">
    <source>
        <dbReference type="EMBL" id="TMW65132.1"/>
    </source>
</evidence>
<dbReference type="PANTHER" id="PTHR31139:SF4">
    <property type="entry name" value="ECTOPIC P GRANULES PROTEIN 5 HOMOLOG"/>
    <property type="match status" value="1"/>
</dbReference>
<reference evidence="6" key="1">
    <citation type="submission" date="2019-03" db="EMBL/GenBank/DDBJ databases">
        <title>Long read genome sequence of the mycoparasitic Pythium oligandrum ATCC 38472 isolated from sugarbeet rhizosphere.</title>
        <authorList>
            <person name="Gaulin E."/>
        </authorList>
    </citation>
    <scope>NUCLEOTIDE SEQUENCE</scope>
    <source>
        <strain evidence="6">ATCC 38472_TT</strain>
    </source>
</reference>
<dbReference type="InterPro" id="IPR059030">
    <property type="entry name" value="TPR_Epg5_mid"/>
</dbReference>
<dbReference type="GO" id="GO:0005737">
    <property type="term" value="C:cytoplasm"/>
    <property type="evidence" value="ECO:0007669"/>
    <property type="project" value="TreeGrafter"/>
</dbReference>
<feature type="region of interest" description="Disordered" evidence="3">
    <location>
        <begin position="146"/>
        <end position="284"/>
    </location>
</feature>
<feature type="compositionally biased region" description="Basic residues" evidence="3">
    <location>
        <begin position="1"/>
        <end position="14"/>
    </location>
</feature>
<organism evidence="6 7">
    <name type="scientific">Pythium oligandrum</name>
    <name type="common">Mycoparasitic fungus</name>
    <dbReference type="NCBI Taxonomy" id="41045"/>
    <lineage>
        <taxon>Eukaryota</taxon>
        <taxon>Sar</taxon>
        <taxon>Stramenopiles</taxon>
        <taxon>Oomycota</taxon>
        <taxon>Peronosporomycetes</taxon>
        <taxon>Pythiales</taxon>
        <taxon>Pythiaceae</taxon>
        <taxon>Pythium</taxon>
    </lineage>
</organism>
<feature type="region of interest" description="Disordered" evidence="3">
    <location>
        <begin position="1303"/>
        <end position="1324"/>
    </location>
</feature>
<keyword evidence="7" id="KW-1185">Reference proteome</keyword>
<evidence type="ECO:0000256" key="1">
    <source>
        <dbReference type="ARBA" id="ARBA00010948"/>
    </source>
</evidence>
<name>A0A8K1FMR4_PYTOL</name>
<dbReference type="EMBL" id="SPLM01000038">
    <property type="protein sequence ID" value="TMW65132.1"/>
    <property type="molecule type" value="Genomic_DNA"/>
</dbReference>
<evidence type="ECO:0000259" key="4">
    <source>
        <dbReference type="Pfam" id="PF26103"/>
    </source>
</evidence>
<feature type="compositionally biased region" description="Polar residues" evidence="3">
    <location>
        <begin position="239"/>
        <end position="254"/>
    </location>
</feature>
<dbReference type="Pfam" id="PF26103">
    <property type="entry name" value="TPR_Epg5"/>
    <property type="match status" value="2"/>
</dbReference>
<feature type="compositionally biased region" description="Polar residues" evidence="3">
    <location>
        <begin position="172"/>
        <end position="192"/>
    </location>
</feature>
<evidence type="ECO:0000256" key="3">
    <source>
        <dbReference type="SAM" id="MobiDB-lite"/>
    </source>
</evidence>
<accession>A0A8K1FMR4</accession>
<dbReference type="Proteomes" id="UP000794436">
    <property type="component" value="Unassembled WGS sequence"/>
</dbReference>
<sequence length="3197" mass="356754">MEAVRPKQKRKNKPKASATQALANEEDGAVLSPQARGAADGARVEVKTLVASPSEDEMDELAMERMLAQPSATDEEIEHNENDLFAFLGADGFSSGDGAFASYGASPGESKPDVRHTNGVVVASAPAFDFEPTPMEAVAMGASSSIGGVSAASTSSHSQSAMQSSTIEALPTTVNSPSMLHVPSSSTLTMTAAPSAPNFDDSDDEDLLSSLSISRPPETQEAVEPAQGSVVPEEAPSQLPDTQDSTEPAQSSVMPEQFRPTAPPEPSESPEYRGDSGAITSTVPSAPLEEDDIQEHMPTPQHVEVPSAPEPTEVSDDSRTETSATSSTTRVVKNVSKEEASAAVRSSFAKILKTDSAGRLYPDVVPAVGVTTGLKPANGRLEQVSAPAKQKVFIKLDPYSNFEMNLLKAAASQKRQEAKMHNIEINKGDLYSRLERYLYAEYLLQSASSTMDSRKKEIDTLSQKVWLIETKRLSASKRCGDQIEIEEVLEFQTAKFDASQLDKLKEHLEKLRQLRTVESCLYTFDRALSYFHVEQYLNEVTQEPDLVSHLNKMTASGVSRSAEGLGEFETVPAAISFYEPLPGNSKLTSSVDHLKYCIDVLIFFEKQVTVDERGIFGRVPPSFSRGELMWHTTGRSMSSASERRVRCYACGCLNMPMEPSQWCRFCESCGVVLYLPPSSISTKSSEWYTATLRFRQSLQKWITFCLRNLLRLRSLVNMPYVLMHVMYLPRISTEERSWVLRFLQFPKAVVSSTGELKREWSEDLVDHYLAMLHLVFHPEKLRRLAMLVSSEPSSRQKSADQGRMSPEWVLLENPDMLDRCYLSDEDFVAVLNQFPNQFALEQLFNCTLDAKKSFSRALALVVEFTQGLRLFQEFEKFPARVAQLLGDVLSYASLVPAASSSVTRDGNAIVYPTLFDQLFLTALHGLLVADCNRVAWRSIRNFPFAPLSDLAKWDVLALLLFGVHQVPDTAKNHAGWVEFIDRTCIGGPESTKRARSVLYSQIVSDADNAMHLLHAAARLAASTDDKDLVRVATNELFLAGYADIECRRVLGESGERAAGPISTICLAHPWVISELISLLFKYHECAETWIHVFETFPVNRWLPSVADLTNLQEWLLLETSAPRNALARFLLDRINWDFDAKEGKLFTSPYLHRQVALVVAEALVSYHARRRNEGGEKARSSTGSVVSPPKFKVLTKSLRRVLRLEPTVDFEQWCWRLMLKLKFYSPLTHHPFIDLVDLKQDRSREALLLRRWFPGAVSTFSLGGKTVPFFGSLDQLLSLIYKNGVNVSSMDLELRAALAGVPNSGSPIQEEEDGAAKAEKESDDPELESTVAVISTCEAEPIVAYLVCQMSTFLFTDRIDRWEPLLILLKNNLFNASVKVLESVLPLVAKLERAKLASTLPEASQSDEAVVGKVDHDLSACMAVIESLSTDQLLQLVQAMRRHSYISMDELHLLSDLLQKGYIVLQVPFWFEHPALRHLVDVVLRCSMQEAFAASSSSGGRKQLQVRLVSILQQSFVDICQDMKHEIDLGEESNPGQIPELPPAISFLPADQSSPALASIFGGGSDAAQFVGGCSVLSFWALLTETRQELPLFMALGELLVRFEPTSMKKVEKIKKTEGKMRAELMAVGFTTASKPYSSVLFAHTTYESLSQYRIYRWAEYCLMLPEDDELQILYWQVLFALYYACTGGTKVFGHWFFAREESKYPKRIQLRKNLQLKLRSMTTYCSNQAQLVLTNTGSAGGMTSEGKDRRYHHYVQLSHIYTAMDTWLEEQDPNKWLKDEELSTLPRHFEVGRLRDVLNLSDCLLNTPPGDFRWSGLPLWTELCGFEFAAPLRVIQPAGEDTTDEPPPPSTEHLHEEDFAFIEDSKDFRRHSSLGSSADHGRTSDPLALTAEYSGPSSLTLLPHVTVEIRAESCVITPSIPLNKQGLKTLAMKFSENLSILVGLDAEILDHISKLYSSKPRTITESKPCIEGSNCRSPAAFRFEFTEWTIDNHLSDTIESTLSQAARYEMKSMSAGAIVPMSNLDYGDHTQHSGLLSNGVDEFLRLDADGLMLSMQILLIDQLVQVLDHEVEKTKRRTEVASASTTEEDESEDKQVQDTEKEAARLHEKGLEWFRQLTELDTKLSRMVPPLREVLWRSIKQLGITFVCVDERETYNLLQLMLDDPSRIMLLSECFSPASAPSRFVEMFSSLMSASSASKLSSEDKLTLLRRFDFKAWLQTKAPHTPTKFDRDTILCIVLGDIGKNFEKDGSLSGGASSRRQDTNEVLQVYAQIVHMICSAHLGDHLEKVLHALVGVQDDYRFNTVKAGAQAGENEDGDPAGSLPKPLAAAIWESVIKIPPSIWQQIPFVQVEACISFMSQHMSSLRMQASTVTGNENAPSRFPLGMWQRSGVLKHYLDLFTLLWKSSPESQKWPLILTFFEPLLSTLYMPATTMDSSSICGPWSEQDSLSTGTTLCSCFVAVCTEYLKTKGAADEGASSAIDPSVQKSQPATATVKLDRIWNFYVTTLIANSPVYVCKSFHQFLTRLGWEHWCLRLEIVQQMRELVQTEKQQLALSSSCPDMNSSSTSLSTYPYVSWIVRDILCRMTWKATEEWLSGQNEAIRSVFTMDLVKLCIELILDYPHFQSQQSKPQRGRSGGSSANVLPPYFVNFIKQQPAVWMKWKMNSSELDSLLGFAVDAVLEPLRDLSGGDNSSRVFSTGVSPAVMQDAFTRLQLILRVMNQVTSVHHKAMTRKENLNRSNRFLRSVFQIFDTGYSSSVGDFGDKNQAGWQLVLFGATCTVLYEKLDEIVQACRNGSGSPGTGGGGESVSEEDLLDTVIEVQRLYNLRLVEPFFKAEQADGGSKTSLNWGKCGNVIFVEVDSLIRDFTSSQKSGMRVPVPIDSLSDDDMAMKPSSSPVDAIGNPLGRLLWSFMGFRGGELSSLAACGRAIASVQVMSLVAEKSIEKWIIEERRGTWDDLVARLRVPELSEDEFESACLQQGNLLTLQVLFLQQLRKAPAMTEAFAMGMLSKLMSWMHKMPLISSTNTLTEMKILFFAAEVTNFVFRILADVLPAAHKKQALRDLCNLMLQLGNARRQHGIMKAIGIGGSLKYNVEFHVCSLTIGIFLRLQTRNGAPLRVDERIPYKLTRTTEKHLKSLEQLLTSKNCFQLQKRMEWMLDFLKSPSRSLADLDEFVVSLFSRIYPSHPWLLAKCISA</sequence>
<gene>
    <name evidence="6" type="ORF">Poli38472_009299</name>
</gene>
<feature type="compositionally biased region" description="Low complexity" evidence="3">
    <location>
        <begin position="146"/>
        <end position="166"/>
    </location>
</feature>
<dbReference type="OrthoDB" id="75419at2759"/>
<feature type="domain" description="Epg5-like TPR" evidence="5">
    <location>
        <begin position="1649"/>
        <end position="1773"/>
    </location>
</feature>
<protein>
    <submittedName>
        <fullName evidence="6">Uncharacterized protein</fullName>
    </submittedName>
</protein>
<feature type="domain" description="Epg5-like central TPR repeats" evidence="4">
    <location>
        <begin position="2412"/>
        <end position="2552"/>
    </location>
</feature>
<feature type="compositionally biased region" description="Low complexity" evidence="3">
    <location>
        <begin position="321"/>
        <end position="330"/>
    </location>
</feature>
<proteinExistence type="inferred from homology"/>
<comment type="similarity">
    <text evidence="1">Belongs to the EPG5 family.</text>
</comment>
<dbReference type="InterPro" id="IPR051436">
    <property type="entry name" value="Autophagy-related_EPG5"/>
</dbReference>
<feature type="domain" description="Epg5-like central TPR repeats" evidence="4">
    <location>
        <begin position="2152"/>
        <end position="2225"/>
    </location>
</feature>